<evidence type="ECO:0000313" key="1">
    <source>
        <dbReference type="Proteomes" id="UP000095287"/>
    </source>
</evidence>
<proteinExistence type="predicted"/>
<dbReference type="WBParaSite" id="L893_g1237.t1">
    <property type="protein sequence ID" value="L893_g1237.t1"/>
    <property type="gene ID" value="L893_g1237"/>
</dbReference>
<name>A0A1I7Y4E6_9BILA</name>
<accession>A0A1I7Y4E6</accession>
<sequence length="122" mass="13404">MLVWYRPRRPRTTQWTRPEQAGDDLRAPRFSETIDEEARVASAPLACCTSVSRLAALYARLDRSRRNRLSVVAPADSFAAQSSGGISMRAVNRVSAFRWASDSRAILRPCPAAAAGAVAHTF</sequence>
<evidence type="ECO:0000313" key="2">
    <source>
        <dbReference type="WBParaSite" id="L893_g1237.t1"/>
    </source>
</evidence>
<reference evidence="2" key="1">
    <citation type="submission" date="2016-11" db="UniProtKB">
        <authorList>
            <consortium name="WormBaseParasite"/>
        </authorList>
    </citation>
    <scope>IDENTIFICATION</scope>
</reference>
<organism evidence="1 2">
    <name type="scientific">Steinernema glaseri</name>
    <dbReference type="NCBI Taxonomy" id="37863"/>
    <lineage>
        <taxon>Eukaryota</taxon>
        <taxon>Metazoa</taxon>
        <taxon>Ecdysozoa</taxon>
        <taxon>Nematoda</taxon>
        <taxon>Chromadorea</taxon>
        <taxon>Rhabditida</taxon>
        <taxon>Tylenchina</taxon>
        <taxon>Panagrolaimomorpha</taxon>
        <taxon>Strongyloidoidea</taxon>
        <taxon>Steinernematidae</taxon>
        <taxon>Steinernema</taxon>
    </lineage>
</organism>
<dbReference type="AlphaFoldDB" id="A0A1I7Y4E6"/>
<dbReference type="Proteomes" id="UP000095287">
    <property type="component" value="Unplaced"/>
</dbReference>
<protein>
    <submittedName>
        <fullName evidence="2">WW domain-containing protein</fullName>
    </submittedName>
</protein>
<keyword evidence="1" id="KW-1185">Reference proteome</keyword>